<comment type="caution">
    <text evidence="1">The sequence shown here is derived from an EMBL/GenBank/DDBJ whole genome shotgun (WGS) entry which is preliminary data.</text>
</comment>
<name>A0AAD5LX54_PARTN</name>
<dbReference type="Proteomes" id="UP001196413">
    <property type="component" value="Unassembled WGS sequence"/>
</dbReference>
<protein>
    <submittedName>
        <fullName evidence="1">Uncharacterized protein</fullName>
    </submittedName>
</protein>
<dbReference type="AlphaFoldDB" id="A0AAD5LX54"/>
<evidence type="ECO:0000313" key="1">
    <source>
        <dbReference type="EMBL" id="KAJ1346673.1"/>
    </source>
</evidence>
<keyword evidence="2" id="KW-1185">Reference proteome</keyword>
<reference evidence="1" key="1">
    <citation type="submission" date="2021-06" db="EMBL/GenBank/DDBJ databases">
        <title>Parelaphostrongylus tenuis whole genome reference sequence.</title>
        <authorList>
            <person name="Garwood T.J."/>
            <person name="Larsen P.A."/>
            <person name="Fountain-Jones N.M."/>
            <person name="Garbe J.R."/>
            <person name="Macchietto M.G."/>
            <person name="Kania S.A."/>
            <person name="Gerhold R.W."/>
            <person name="Richards J.E."/>
            <person name="Wolf T.M."/>
        </authorList>
    </citation>
    <scope>NUCLEOTIDE SEQUENCE</scope>
    <source>
        <strain evidence="1">MNPRO001-30</strain>
        <tissue evidence="1">Meninges</tissue>
    </source>
</reference>
<proteinExistence type="predicted"/>
<dbReference type="EMBL" id="JAHQIW010000206">
    <property type="protein sequence ID" value="KAJ1346673.1"/>
    <property type="molecule type" value="Genomic_DNA"/>
</dbReference>
<accession>A0AAD5LX54</accession>
<evidence type="ECO:0000313" key="2">
    <source>
        <dbReference type="Proteomes" id="UP001196413"/>
    </source>
</evidence>
<gene>
    <name evidence="1" type="ORF">KIN20_001559</name>
</gene>
<sequence length="55" mass="6224">MVMDRLPIHRNLTLPSCALVQKCSLLLTGAHTGAVFRVVLHRAQDQWFDLVLMAH</sequence>
<organism evidence="1 2">
    <name type="scientific">Parelaphostrongylus tenuis</name>
    <name type="common">Meningeal worm</name>
    <dbReference type="NCBI Taxonomy" id="148309"/>
    <lineage>
        <taxon>Eukaryota</taxon>
        <taxon>Metazoa</taxon>
        <taxon>Ecdysozoa</taxon>
        <taxon>Nematoda</taxon>
        <taxon>Chromadorea</taxon>
        <taxon>Rhabditida</taxon>
        <taxon>Rhabditina</taxon>
        <taxon>Rhabditomorpha</taxon>
        <taxon>Strongyloidea</taxon>
        <taxon>Metastrongylidae</taxon>
        <taxon>Parelaphostrongylus</taxon>
    </lineage>
</organism>